<sequence length="577" mass="62075">MDFRIRSIDFTAAGREIVREREESADQITIGRDSGNTIHLPDLAVEQEHVRITQSPGGSFKLEAVGTLGFAVDGRHVQSATVNADKGAELSLGSSRLQFSMEDGKLTITVRQAEDDDGGAKDRLRGFSLAGTLPGKRVMAWSALAAILVAFLAIPIFTHLTRADERPELEGEGAVLMDASWRTGALSSVHHGLEDSCESCHVEPFQAVTDQTCLSCHEGIADHAVADRMSVGMHQPEGGEALLWDIAEAFGKPGPGACTDCHTEHEGAGRMEPTSQQFCSDCHDTLDSRLTDTALGNARDFGTLHPQFKAMVLPNQNAAEAVRVSLASNPMDWNGLRFPHDMHLEDDGGVAQMARRLSASAGYGNVLECSDCHTPTADGTRFLPVNMEEDCESCHSLVYDRVGTTFRTLSHGDIDQVEADLAAADRTPRRPVSTGRRRPGDFAENGIYYGNFTSVSPAVLRSTAMDEDGLCGECHLPGNPAEGTLAVAPVTQRNRYFIHGWFDHAAHVQEDCASCHAASGSSTATDLLLPKMETCRDCHEGEDSLTADVPSSCAMCHSYHPREGAAAAPPRIAGILR</sequence>
<evidence type="ECO:0000256" key="2">
    <source>
        <dbReference type="ARBA" id="ARBA00004196"/>
    </source>
</evidence>
<dbReference type="GO" id="GO:0046872">
    <property type="term" value="F:metal ion binding"/>
    <property type="evidence" value="ECO:0007669"/>
    <property type="project" value="UniProtKB-KW"/>
</dbReference>
<evidence type="ECO:0000256" key="5">
    <source>
        <dbReference type="ARBA" id="ARBA00022723"/>
    </source>
</evidence>
<name>A0A844ZMJ1_9SPHN</name>
<dbReference type="CDD" id="cd00060">
    <property type="entry name" value="FHA"/>
    <property type="match status" value="1"/>
</dbReference>
<dbReference type="EMBL" id="WTYY01000005">
    <property type="protein sequence ID" value="MXO89055.1"/>
    <property type="molecule type" value="Genomic_DNA"/>
</dbReference>
<feature type="transmembrane region" description="Helical" evidence="9">
    <location>
        <begin position="138"/>
        <end position="157"/>
    </location>
</feature>
<dbReference type="InterPro" id="IPR036280">
    <property type="entry name" value="Multihaem_cyt_sf"/>
</dbReference>
<comment type="subcellular location">
    <subcellularLocation>
        <location evidence="2">Cell envelope</location>
    </subcellularLocation>
</comment>
<feature type="domain" description="Cytochrome c" evidence="11">
    <location>
        <begin position="536"/>
        <end position="577"/>
    </location>
</feature>
<dbReference type="GO" id="GO:0020037">
    <property type="term" value="F:heme binding"/>
    <property type="evidence" value="ECO:0007669"/>
    <property type="project" value="InterPro"/>
</dbReference>
<gene>
    <name evidence="12" type="ORF">GRI32_09920</name>
</gene>
<dbReference type="Pfam" id="PF14522">
    <property type="entry name" value="Cytochrome_C7"/>
    <property type="match status" value="1"/>
</dbReference>
<dbReference type="InterPro" id="IPR008984">
    <property type="entry name" value="SMAD_FHA_dom_sf"/>
</dbReference>
<evidence type="ECO:0000256" key="6">
    <source>
        <dbReference type="ARBA" id="ARBA00022982"/>
    </source>
</evidence>
<evidence type="ECO:0000313" key="12">
    <source>
        <dbReference type="EMBL" id="MXO89055.1"/>
    </source>
</evidence>
<evidence type="ECO:0000256" key="4">
    <source>
        <dbReference type="ARBA" id="ARBA00022617"/>
    </source>
</evidence>
<keyword evidence="9" id="KW-0812">Transmembrane</keyword>
<dbReference type="InterPro" id="IPR000253">
    <property type="entry name" value="FHA_dom"/>
</dbReference>
<protein>
    <submittedName>
        <fullName evidence="12">Cytochrome C</fullName>
    </submittedName>
</protein>
<dbReference type="PANTHER" id="PTHR39425:SF1">
    <property type="entry name" value="CYTOCHROME C7-LIKE DOMAIN-CONTAINING PROTEIN"/>
    <property type="match status" value="1"/>
</dbReference>
<keyword evidence="9" id="KW-1133">Transmembrane helix</keyword>
<keyword evidence="5 8" id="KW-0479">Metal-binding</keyword>
<evidence type="ECO:0000256" key="9">
    <source>
        <dbReference type="SAM" id="Phobius"/>
    </source>
</evidence>
<feature type="domain" description="FHA" evidence="10">
    <location>
        <begin position="28"/>
        <end position="77"/>
    </location>
</feature>
<comment type="cofactor">
    <cofactor evidence="1">
        <name>heme c</name>
        <dbReference type="ChEBI" id="CHEBI:61717"/>
    </cofactor>
</comment>
<accession>A0A844ZMJ1</accession>
<keyword evidence="4 8" id="KW-0349">Heme</keyword>
<dbReference type="OrthoDB" id="7387371at2"/>
<comment type="caution">
    <text evidence="12">The sequence shown here is derived from an EMBL/GenBank/DDBJ whole genome shotgun (WGS) entry which is preliminary data.</text>
</comment>
<dbReference type="InterPro" id="IPR009056">
    <property type="entry name" value="Cyt_c-like_dom"/>
</dbReference>
<evidence type="ECO:0000256" key="7">
    <source>
        <dbReference type="ARBA" id="ARBA00023004"/>
    </source>
</evidence>
<dbReference type="Pfam" id="PF14537">
    <property type="entry name" value="Cytochrom_c3_2"/>
    <property type="match status" value="1"/>
</dbReference>
<evidence type="ECO:0000259" key="11">
    <source>
        <dbReference type="PROSITE" id="PS51007"/>
    </source>
</evidence>
<dbReference type="SUPFAM" id="SSF48695">
    <property type="entry name" value="Multiheme cytochromes"/>
    <property type="match status" value="1"/>
</dbReference>
<dbReference type="GO" id="GO:0030313">
    <property type="term" value="C:cell envelope"/>
    <property type="evidence" value="ECO:0007669"/>
    <property type="project" value="UniProtKB-SubCell"/>
</dbReference>
<dbReference type="Gene3D" id="2.60.200.20">
    <property type="match status" value="1"/>
</dbReference>
<dbReference type="InterPro" id="IPR029467">
    <property type="entry name" value="Cyt_c7-like"/>
</dbReference>
<dbReference type="RefSeq" id="WP_160591804.1">
    <property type="nucleotide sequence ID" value="NZ_BAAAFP010000001.1"/>
</dbReference>
<evidence type="ECO:0000256" key="8">
    <source>
        <dbReference type="PROSITE-ProRule" id="PRU00433"/>
    </source>
</evidence>
<dbReference type="PANTHER" id="PTHR39425">
    <property type="entry name" value="LIPOPROTEIN CYTOCHROME C"/>
    <property type="match status" value="1"/>
</dbReference>
<evidence type="ECO:0000313" key="13">
    <source>
        <dbReference type="Proteomes" id="UP000435243"/>
    </source>
</evidence>
<keyword evidence="3" id="KW-0813">Transport</keyword>
<dbReference type="Proteomes" id="UP000435243">
    <property type="component" value="Unassembled WGS sequence"/>
</dbReference>
<dbReference type="CDD" id="cd08168">
    <property type="entry name" value="Cytochrom_C3"/>
    <property type="match status" value="2"/>
</dbReference>
<evidence type="ECO:0000256" key="1">
    <source>
        <dbReference type="ARBA" id="ARBA00001926"/>
    </source>
</evidence>
<dbReference type="PROSITE" id="PS51007">
    <property type="entry name" value="CYTC"/>
    <property type="match status" value="1"/>
</dbReference>
<keyword evidence="13" id="KW-1185">Reference proteome</keyword>
<dbReference type="InterPro" id="IPR012286">
    <property type="entry name" value="Tetrahaem_cytochrome"/>
</dbReference>
<dbReference type="SUPFAM" id="SSF49879">
    <property type="entry name" value="SMAD/FHA domain"/>
    <property type="match status" value="1"/>
</dbReference>
<evidence type="ECO:0000256" key="3">
    <source>
        <dbReference type="ARBA" id="ARBA00022448"/>
    </source>
</evidence>
<dbReference type="Pfam" id="PF00498">
    <property type="entry name" value="FHA"/>
    <property type="match status" value="1"/>
</dbReference>
<dbReference type="PROSITE" id="PS50006">
    <property type="entry name" value="FHA_DOMAIN"/>
    <property type="match status" value="1"/>
</dbReference>
<keyword evidence="7 8" id="KW-0408">Iron</keyword>
<dbReference type="AlphaFoldDB" id="A0A844ZMJ1"/>
<keyword evidence="6" id="KW-0249">Electron transport</keyword>
<evidence type="ECO:0000259" key="10">
    <source>
        <dbReference type="PROSITE" id="PS50006"/>
    </source>
</evidence>
<proteinExistence type="predicted"/>
<organism evidence="12 13">
    <name type="scientific">Alteraurantiacibacter aestuarii</name>
    <dbReference type="NCBI Taxonomy" id="650004"/>
    <lineage>
        <taxon>Bacteria</taxon>
        <taxon>Pseudomonadati</taxon>
        <taxon>Pseudomonadota</taxon>
        <taxon>Alphaproteobacteria</taxon>
        <taxon>Sphingomonadales</taxon>
        <taxon>Erythrobacteraceae</taxon>
        <taxon>Alteraurantiacibacter</taxon>
    </lineage>
</organism>
<dbReference type="GO" id="GO:0009055">
    <property type="term" value="F:electron transfer activity"/>
    <property type="evidence" value="ECO:0007669"/>
    <property type="project" value="InterPro"/>
</dbReference>
<reference evidence="12 13" key="1">
    <citation type="submission" date="2019-12" db="EMBL/GenBank/DDBJ databases">
        <title>Genomic-based taxomic classification of the family Erythrobacteraceae.</title>
        <authorList>
            <person name="Xu L."/>
        </authorList>
    </citation>
    <scope>NUCLEOTIDE SEQUENCE [LARGE SCALE GENOMIC DNA]</scope>
    <source>
        <strain evidence="12 13">JCM 16339</strain>
    </source>
</reference>
<keyword evidence="9" id="KW-0472">Membrane</keyword>
<dbReference type="Gene3D" id="3.90.10.10">
    <property type="entry name" value="Cytochrome C3"/>
    <property type="match status" value="3"/>
</dbReference>